<dbReference type="Proteomes" id="UP000199452">
    <property type="component" value="Unassembled WGS sequence"/>
</dbReference>
<gene>
    <name evidence="1" type="ORF">SAMN05216323_10542</name>
</gene>
<reference evidence="1 2" key="1">
    <citation type="submission" date="2016-09" db="EMBL/GenBank/DDBJ databases">
        <authorList>
            <person name="Capua I."/>
            <person name="De Benedictis P."/>
            <person name="Joannis T."/>
            <person name="Lombin L.H."/>
            <person name="Cattoli G."/>
        </authorList>
    </citation>
    <scope>NUCLEOTIDE SEQUENCE [LARGE SCALE GENOMIC DNA]</scope>
    <source>
        <strain evidence="1 2">A7P-90m</strain>
    </source>
</reference>
<dbReference type="InterPro" id="IPR041881">
    <property type="entry name" value="PqqD_sf"/>
</dbReference>
<accession>A0A1G6PRK7</accession>
<keyword evidence="2" id="KW-1185">Reference proteome</keyword>
<dbReference type="Gene3D" id="1.10.10.1150">
    <property type="entry name" value="Coenzyme PQQ synthesis protein D (PqqD)"/>
    <property type="match status" value="1"/>
</dbReference>
<dbReference type="EMBL" id="FMYP01000054">
    <property type="protein sequence ID" value="SDC82136.1"/>
    <property type="molecule type" value="Genomic_DNA"/>
</dbReference>
<dbReference type="AlphaFoldDB" id="A0A1G6PRK7"/>
<proteinExistence type="predicted"/>
<dbReference type="STRING" id="1640674.SAMN05216323_10542"/>
<evidence type="ECO:0000313" key="2">
    <source>
        <dbReference type="Proteomes" id="UP000199452"/>
    </source>
</evidence>
<protein>
    <submittedName>
        <fullName evidence="1">Coenzyme PQQ synthesis protein D (PqqD)</fullName>
    </submittedName>
</protein>
<sequence>MILDSNSVIQRNSGLVSSNLDGETVMMSIEDGDYFGLDPVGSRIWELIENPISIANLIAALMVEFEVSKSDCESDTLEFLNQLNEKRLLIIESK</sequence>
<organism evidence="1 2">
    <name type="scientific">Williamwhitmania taraxaci</name>
    <dbReference type="NCBI Taxonomy" id="1640674"/>
    <lineage>
        <taxon>Bacteria</taxon>
        <taxon>Pseudomonadati</taxon>
        <taxon>Bacteroidota</taxon>
        <taxon>Bacteroidia</taxon>
        <taxon>Bacteroidales</taxon>
        <taxon>Williamwhitmaniaceae</taxon>
        <taxon>Williamwhitmania</taxon>
    </lineage>
</organism>
<evidence type="ECO:0000313" key="1">
    <source>
        <dbReference type="EMBL" id="SDC82136.1"/>
    </source>
</evidence>
<dbReference type="InterPro" id="IPR008792">
    <property type="entry name" value="PQQD"/>
</dbReference>
<dbReference type="Pfam" id="PF05402">
    <property type="entry name" value="PqqD"/>
    <property type="match status" value="1"/>
</dbReference>
<name>A0A1G6PRK7_9BACT</name>
<dbReference type="NCBIfam" id="NF033536">
    <property type="entry name" value="lasso_PqqD_Bac"/>
    <property type="match status" value="1"/>
</dbReference>